<dbReference type="GO" id="GO:0051301">
    <property type="term" value="P:cell division"/>
    <property type="evidence" value="ECO:0007669"/>
    <property type="project" value="UniProtKB-KW"/>
</dbReference>
<dbReference type="EMBL" id="CAXITT010000261">
    <property type="protein sequence ID" value="CAL1537401.1"/>
    <property type="molecule type" value="Genomic_DNA"/>
</dbReference>
<keyword evidence="7" id="KW-0131">Cell cycle</keyword>
<keyword evidence="5" id="KW-0498">Mitosis</keyword>
<comment type="similarity">
    <text evidence="2">Belongs to the NUF2 family.</text>
</comment>
<feature type="domain" description="Kinetochore protein Nuf2 N-terminal" evidence="10">
    <location>
        <begin position="3"/>
        <end position="139"/>
    </location>
</feature>
<evidence type="ECO:0000256" key="1">
    <source>
        <dbReference type="ARBA" id="ARBA00004584"/>
    </source>
</evidence>
<keyword evidence="6 9" id="KW-0175">Coiled coil</keyword>
<evidence type="ECO:0000259" key="10">
    <source>
        <dbReference type="Pfam" id="PF03800"/>
    </source>
</evidence>
<dbReference type="Pfam" id="PF03800">
    <property type="entry name" value="Nuf2"/>
    <property type="match status" value="1"/>
</dbReference>
<reference evidence="11 12" key="1">
    <citation type="submission" date="2024-04" db="EMBL/GenBank/DDBJ databases">
        <authorList>
            <consortium name="Genoscope - CEA"/>
            <person name="William W."/>
        </authorList>
    </citation>
    <scope>NUCLEOTIDE SEQUENCE [LARGE SCALE GENOMIC DNA]</scope>
</reference>
<evidence type="ECO:0000256" key="9">
    <source>
        <dbReference type="SAM" id="Coils"/>
    </source>
</evidence>
<dbReference type="GO" id="GO:0031262">
    <property type="term" value="C:Ndc80 complex"/>
    <property type="evidence" value="ECO:0007669"/>
    <property type="project" value="InterPro"/>
</dbReference>
<dbReference type="Gene3D" id="1.10.418.60">
    <property type="entry name" value="Ncd80 complex, Nuf2 subunit"/>
    <property type="match status" value="1"/>
</dbReference>
<keyword evidence="4" id="KW-0132">Cell division</keyword>
<dbReference type="InterPro" id="IPR038275">
    <property type="entry name" value="Nuf2_N_sf"/>
</dbReference>
<dbReference type="InterPro" id="IPR005549">
    <property type="entry name" value="Kinetochore_Nuf2_N"/>
</dbReference>
<evidence type="ECO:0000256" key="3">
    <source>
        <dbReference type="ARBA" id="ARBA00022454"/>
    </source>
</evidence>
<keyword evidence="12" id="KW-1185">Reference proteome</keyword>
<comment type="subcellular location">
    <subcellularLocation>
        <location evidence="1">Chromosome</location>
        <location evidence="1">Centromere</location>
    </subcellularLocation>
</comment>
<protein>
    <recommendedName>
        <fullName evidence="10">Kinetochore protein Nuf2 N-terminal domain-containing protein</fullName>
    </recommendedName>
</protein>
<evidence type="ECO:0000256" key="5">
    <source>
        <dbReference type="ARBA" id="ARBA00022776"/>
    </source>
</evidence>
<organism evidence="11 12">
    <name type="scientific">Lymnaea stagnalis</name>
    <name type="common">Great pond snail</name>
    <name type="synonym">Helix stagnalis</name>
    <dbReference type="NCBI Taxonomy" id="6523"/>
    <lineage>
        <taxon>Eukaryota</taxon>
        <taxon>Metazoa</taxon>
        <taxon>Spiralia</taxon>
        <taxon>Lophotrochozoa</taxon>
        <taxon>Mollusca</taxon>
        <taxon>Gastropoda</taxon>
        <taxon>Heterobranchia</taxon>
        <taxon>Euthyneura</taxon>
        <taxon>Panpulmonata</taxon>
        <taxon>Hygrophila</taxon>
        <taxon>Lymnaeoidea</taxon>
        <taxon>Lymnaeidae</taxon>
        <taxon>Lymnaea</taxon>
    </lineage>
</organism>
<gene>
    <name evidence="11" type="ORF">GSLYS_00011314001</name>
</gene>
<evidence type="ECO:0000256" key="7">
    <source>
        <dbReference type="ARBA" id="ARBA00023306"/>
    </source>
</evidence>
<evidence type="ECO:0000256" key="2">
    <source>
        <dbReference type="ARBA" id="ARBA00005498"/>
    </source>
</evidence>
<evidence type="ECO:0000256" key="4">
    <source>
        <dbReference type="ARBA" id="ARBA00022618"/>
    </source>
</evidence>
<feature type="coiled-coil region" evidence="9">
    <location>
        <begin position="203"/>
        <end position="280"/>
    </location>
</feature>
<keyword evidence="3" id="KW-0158">Chromosome</keyword>
<name>A0AAV2HXH2_LYMST</name>
<evidence type="ECO:0000256" key="6">
    <source>
        <dbReference type="ARBA" id="ARBA00023054"/>
    </source>
</evidence>
<evidence type="ECO:0000256" key="8">
    <source>
        <dbReference type="ARBA" id="ARBA00023328"/>
    </source>
</evidence>
<accession>A0AAV2HXH2</accession>
<evidence type="ECO:0000313" key="11">
    <source>
        <dbReference type="EMBL" id="CAL1537401.1"/>
    </source>
</evidence>
<sequence>MQFEVPMLSVAELLHSMKETNIDFSERDLTNPDPRHWHYIYGAMFETLTEKSIDQSIQSMLMVVKLHTEHYDIFEEGFSQLAFTTCMSRVMIAGFFRDFTLMDVIQLTPGRAKRLSSSFINMLRHCQNIRVAFYEMIEDIKKSRDQIEFDLKRNRDLKESLAKGIEVEEPKKALKQELQNEFEAERQCICELKKQSESEKKTGNVLKLNVAEIEKEKERLKQALTEIQQECDKMSHKIVQSPKRFRHEQERYKAKVTDLKNELITKERALSENKKLLEQTSERLQAITKAVKLGRDVLSDLEKSNELDVMIQQQSDIYLENKDKYNSTVAREEDIKDKLCIRKEQRHKSLSQIDLNRESTHHELTNLKQQRCKLEESLKATKLQCSQLLSQQAVILTEIEELEALFKARTEEYENKCVEIFEEINSINENVIQETTKVKSGLMDEDVG</sequence>
<evidence type="ECO:0000313" key="12">
    <source>
        <dbReference type="Proteomes" id="UP001497497"/>
    </source>
</evidence>
<dbReference type="Proteomes" id="UP001497497">
    <property type="component" value="Unassembled WGS sequence"/>
</dbReference>
<dbReference type="AlphaFoldDB" id="A0AAV2HXH2"/>
<proteinExistence type="inferred from homology"/>
<keyword evidence="8" id="KW-0137">Centromere</keyword>
<comment type="caution">
    <text evidence="11">The sequence shown here is derived from an EMBL/GenBank/DDBJ whole genome shotgun (WGS) entry which is preliminary data.</text>
</comment>